<name>A0ABV7L7V4_9PROT</name>
<proteinExistence type="inferred from homology"/>
<organism evidence="6 7">
    <name type="scientific">Marinibaculum pumilum</name>
    <dbReference type="NCBI Taxonomy" id="1766165"/>
    <lineage>
        <taxon>Bacteria</taxon>
        <taxon>Pseudomonadati</taxon>
        <taxon>Pseudomonadota</taxon>
        <taxon>Alphaproteobacteria</taxon>
        <taxon>Rhodospirillales</taxon>
        <taxon>Rhodospirillaceae</taxon>
        <taxon>Marinibaculum</taxon>
    </lineage>
</organism>
<keyword evidence="2 4" id="KW-0732">Signal</keyword>
<evidence type="ECO:0000256" key="2">
    <source>
        <dbReference type="ARBA" id="ARBA00022729"/>
    </source>
</evidence>
<protein>
    <submittedName>
        <fullName evidence="6">Amino acid ABC transporter substrate-binding protein</fullName>
    </submittedName>
</protein>
<evidence type="ECO:0000256" key="4">
    <source>
        <dbReference type="SAM" id="SignalP"/>
    </source>
</evidence>
<gene>
    <name evidence="6" type="ORF">ACFOGJ_25775</name>
</gene>
<reference evidence="7" key="1">
    <citation type="journal article" date="2019" name="Int. J. Syst. Evol. Microbiol.">
        <title>The Global Catalogue of Microorganisms (GCM) 10K type strain sequencing project: providing services to taxonomists for standard genome sequencing and annotation.</title>
        <authorList>
            <consortium name="The Broad Institute Genomics Platform"/>
            <consortium name="The Broad Institute Genome Sequencing Center for Infectious Disease"/>
            <person name="Wu L."/>
            <person name="Ma J."/>
        </authorList>
    </citation>
    <scope>NUCLEOTIDE SEQUENCE [LARGE SCALE GENOMIC DNA]</scope>
    <source>
        <strain evidence="7">KCTC 42964</strain>
    </source>
</reference>
<dbReference type="Proteomes" id="UP001595528">
    <property type="component" value="Unassembled WGS sequence"/>
</dbReference>
<keyword evidence="7" id="KW-1185">Reference proteome</keyword>
<evidence type="ECO:0000313" key="7">
    <source>
        <dbReference type="Proteomes" id="UP001595528"/>
    </source>
</evidence>
<comment type="caution">
    <text evidence="6">The sequence shown here is derived from an EMBL/GenBank/DDBJ whole genome shotgun (WGS) entry which is preliminary data.</text>
</comment>
<dbReference type="InterPro" id="IPR051010">
    <property type="entry name" value="BCAA_transport"/>
</dbReference>
<keyword evidence="3" id="KW-0029">Amino-acid transport</keyword>
<evidence type="ECO:0000313" key="6">
    <source>
        <dbReference type="EMBL" id="MFC3230684.1"/>
    </source>
</evidence>
<accession>A0ABV7L7V4</accession>
<dbReference type="Pfam" id="PF13458">
    <property type="entry name" value="Peripla_BP_6"/>
    <property type="match status" value="1"/>
</dbReference>
<dbReference type="CDD" id="cd06338">
    <property type="entry name" value="PBP1_ABC_ligand_binding-like"/>
    <property type="match status" value="1"/>
</dbReference>
<evidence type="ECO:0000256" key="3">
    <source>
        <dbReference type="ARBA" id="ARBA00022970"/>
    </source>
</evidence>
<dbReference type="PANTHER" id="PTHR30483">
    <property type="entry name" value="LEUCINE-SPECIFIC-BINDING PROTEIN"/>
    <property type="match status" value="1"/>
</dbReference>
<dbReference type="Gene3D" id="3.40.50.2300">
    <property type="match status" value="2"/>
</dbReference>
<dbReference type="InterPro" id="IPR028081">
    <property type="entry name" value="Leu-bd"/>
</dbReference>
<keyword evidence="3" id="KW-0813">Transport</keyword>
<dbReference type="InterPro" id="IPR028082">
    <property type="entry name" value="Peripla_BP_I"/>
</dbReference>
<feature type="chain" id="PRO_5046752036" evidence="4">
    <location>
        <begin position="24"/>
        <end position="401"/>
    </location>
</feature>
<feature type="signal peptide" evidence="4">
    <location>
        <begin position="1"/>
        <end position="23"/>
    </location>
</feature>
<sequence>MIRKTIAAAALAAAALGATAAVAQDAPESIRIGYAIALSGPYAPGAESTTWSQYKLWQDQVNADGGIYLSKYDKKVPVELIAYDDRSQIEEAIRLTEKLILDDEVDLVLPPWGTTTNMAVAPILNKYKYPALHWTSGSDTVKKFGERWPYSFWPLVHPTEAVTPIAEFLKQKKDAGEIKGRIAIMSIADQLGTELNNAMTKIAGEQGLEIVYNKTYPLGVSDLSAQINEMKELDPDAFFGFSYPTDTFMLTEQSIVLGFNPKLFYTAIGTPFPAYKAKFGDKVQGVMGYGGLNPDVPGHAEYQKAHMAMFNRPAEAGAAGNYATLQILQKAIEEAGEIDREAIRDNIAKGTFQTVVGEFQFENQLTVDPWAAAQWQDGTFVGVFPKSRDGAREMVFPKPNW</sequence>
<evidence type="ECO:0000259" key="5">
    <source>
        <dbReference type="Pfam" id="PF13458"/>
    </source>
</evidence>
<dbReference type="PANTHER" id="PTHR30483:SF37">
    <property type="entry name" value="ABC TRANSPORTER SUBSTRATE-BINDING PROTEIN"/>
    <property type="match status" value="1"/>
</dbReference>
<dbReference type="SUPFAM" id="SSF53822">
    <property type="entry name" value="Periplasmic binding protein-like I"/>
    <property type="match status" value="1"/>
</dbReference>
<dbReference type="RefSeq" id="WP_379906085.1">
    <property type="nucleotide sequence ID" value="NZ_JBHRTR010000048.1"/>
</dbReference>
<comment type="similarity">
    <text evidence="1">Belongs to the leucine-binding protein family.</text>
</comment>
<dbReference type="EMBL" id="JBHRTR010000048">
    <property type="protein sequence ID" value="MFC3230684.1"/>
    <property type="molecule type" value="Genomic_DNA"/>
</dbReference>
<feature type="domain" description="Leucine-binding protein" evidence="5">
    <location>
        <begin position="29"/>
        <end position="378"/>
    </location>
</feature>
<evidence type="ECO:0000256" key="1">
    <source>
        <dbReference type="ARBA" id="ARBA00010062"/>
    </source>
</evidence>